<dbReference type="InterPro" id="IPR004365">
    <property type="entry name" value="NA-bd_OB_tRNA"/>
</dbReference>
<keyword evidence="10" id="KW-1185">Reference proteome</keyword>
<sequence>MQNLTPGCLANSLNLIPLSSASYLQCLGLKIIQPKIPGGPIRHRLMVSDGLNSLNVMLSSNIADLADNGAIQEGTIVRVNEFMHNEAGGKRVLIVLSMDVVGHNAGIIGDPKPLDPSQAIAAPPAALNSTTMPLTAVGPGPTYGGNVPSSNYAPHGQAGIPHSSAYSTHPPNSYQNPIAAHQTSFGGQQTHGGLQTSNAQTMGMNNNYTDSRMPVPVMNAVTGGSRPVPPPHYGAGSGAVARNEAPARIMPIRSLNPFSGRWTIKAKCTSKAEMKRWSNQKSEGKLFSFDLLDAQGGEIRVTAFNDQVDKFYDLVEVGKVYLVSKASLKHKKPVSPDRPVVLAV</sequence>
<feature type="region of interest" description="Disordered" evidence="6">
    <location>
        <begin position="148"/>
        <end position="212"/>
    </location>
</feature>
<dbReference type="GO" id="GO:0003677">
    <property type="term" value="F:DNA binding"/>
    <property type="evidence" value="ECO:0007669"/>
    <property type="project" value="UniProtKB-KW"/>
</dbReference>
<dbReference type="InterPro" id="IPR012340">
    <property type="entry name" value="NA-bd_OB-fold"/>
</dbReference>
<dbReference type="Proteomes" id="UP000232323">
    <property type="component" value="Unassembled WGS sequence"/>
</dbReference>
<comment type="similarity">
    <text evidence="1">Belongs to the replication factor A protein 1 family.</text>
</comment>
<dbReference type="CDD" id="cd04474">
    <property type="entry name" value="RPA1_DBD_A"/>
    <property type="match status" value="1"/>
</dbReference>
<protein>
    <recommendedName>
        <fullName evidence="11">OB domain-containing protein</fullName>
    </recommendedName>
</protein>
<dbReference type="EMBL" id="BEGY01000009">
    <property type="protein sequence ID" value="GAX74874.1"/>
    <property type="molecule type" value="Genomic_DNA"/>
</dbReference>
<dbReference type="GO" id="GO:0005634">
    <property type="term" value="C:nucleus"/>
    <property type="evidence" value="ECO:0007669"/>
    <property type="project" value="InterPro"/>
</dbReference>
<evidence type="ECO:0000259" key="7">
    <source>
        <dbReference type="Pfam" id="PF01336"/>
    </source>
</evidence>
<feature type="domain" description="OB" evidence="7">
    <location>
        <begin position="263"/>
        <end position="324"/>
    </location>
</feature>
<dbReference type="GO" id="GO:0008270">
    <property type="term" value="F:zinc ion binding"/>
    <property type="evidence" value="ECO:0007669"/>
    <property type="project" value="UniProtKB-KW"/>
</dbReference>
<dbReference type="Pfam" id="PF01336">
    <property type="entry name" value="tRNA_anti-codon"/>
    <property type="match status" value="1"/>
</dbReference>
<feature type="domain" description="Replication factor-A protein 1 N-terminal" evidence="8">
    <location>
        <begin position="4"/>
        <end position="101"/>
    </location>
</feature>
<evidence type="ECO:0000256" key="1">
    <source>
        <dbReference type="ARBA" id="ARBA00005690"/>
    </source>
</evidence>
<keyword evidence="4" id="KW-0862">Zinc</keyword>
<dbReference type="InterPro" id="IPR007199">
    <property type="entry name" value="Rep_factor-A_N"/>
</dbReference>
<feature type="compositionally biased region" description="Polar residues" evidence="6">
    <location>
        <begin position="164"/>
        <end position="210"/>
    </location>
</feature>
<gene>
    <name evidence="9" type="ORF">CEUSTIGMA_g2320.t1</name>
</gene>
<evidence type="ECO:0000313" key="10">
    <source>
        <dbReference type="Proteomes" id="UP000232323"/>
    </source>
</evidence>
<evidence type="ECO:0000256" key="4">
    <source>
        <dbReference type="ARBA" id="ARBA00022833"/>
    </source>
</evidence>
<organism evidence="9 10">
    <name type="scientific">Chlamydomonas eustigma</name>
    <dbReference type="NCBI Taxonomy" id="1157962"/>
    <lineage>
        <taxon>Eukaryota</taxon>
        <taxon>Viridiplantae</taxon>
        <taxon>Chlorophyta</taxon>
        <taxon>core chlorophytes</taxon>
        <taxon>Chlorophyceae</taxon>
        <taxon>CS clade</taxon>
        <taxon>Chlamydomonadales</taxon>
        <taxon>Chlamydomonadaceae</taxon>
        <taxon>Chlamydomonas</taxon>
    </lineage>
</organism>
<dbReference type="STRING" id="1157962.A0A250WVK8"/>
<keyword evidence="2" id="KW-0479">Metal-binding</keyword>
<evidence type="ECO:0000256" key="6">
    <source>
        <dbReference type="SAM" id="MobiDB-lite"/>
    </source>
</evidence>
<dbReference type="Pfam" id="PF04057">
    <property type="entry name" value="Rep-A_N"/>
    <property type="match status" value="1"/>
</dbReference>
<evidence type="ECO:0000259" key="8">
    <source>
        <dbReference type="Pfam" id="PF04057"/>
    </source>
</evidence>
<comment type="caution">
    <text evidence="9">The sequence shown here is derived from an EMBL/GenBank/DDBJ whole genome shotgun (WGS) entry which is preliminary data.</text>
</comment>
<evidence type="ECO:0000256" key="5">
    <source>
        <dbReference type="ARBA" id="ARBA00023125"/>
    </source>
</evidence>
<evidence type="ECO:0000256" key="2">
    <source>
        <dbReference type="ARBA" id="ARBA00022723"/>
    </source>
</evidence>
<proteinExistence type="inferred from homology"/>
<dbReference type="AlphaFoldDB" id="A0A250WVK8"/>
<keyword evidence="5" id="KW-0238">DNA-binding</keyword>
<reference evidence="9 10" key="1">
    <citation type="submission" date="2017-08" db="EMBL/GenBank/DDBJ databases">
        <title>Acidophilic green algal genome provides insights into adaptation to an acidic environment.</title>
        <authorList>
            <person name="Hirooka S."/>
            <person name="Hirose Y."/>
            <person name="Kanesaki Y."/>
            <person name="Higuchi S."/>
            <person name="Fujiwara T."/>
            <person name="Onuma R."/>
            <person name="Era A."/>
            <person name="Ohbayashi R."/>
            <person name="Uzuka A."/>
            <person name="Nozaki H."/>
            <person name="Yoshikawa H."/>
            <person name="Miyagishima S.Y."/>
        </authorList>
    </citation>
    <scope>NUCLEOTIDE SEQUENCE [LARGE SCALE GENOMIC DNA]</scope>
    <source>
        <strain evidence="9 10">NIES-2499</strain>
    </source>
</reference>
<dbReference type="Gene3D" id="2.40.50.140">
    <property type="entry name" value="Nucleic acid-binding proteins"/>
    <property type="match status" value="2"/>
</dbReference>
<dbReference type="SUPFAM" id="SSF50249">
    <property type="entry name" value="Nucleic acid-binding proteins"/>
    <property type="match status" value="2"/>
</dbReference>
<evidence type="ECO:0000256" key="3">
    <source>
        <dbReference type="ARBA" id="ARBA00022771"/>
    </source>
</evidence>
<evidence type="ECO:0000313" key="9">
    <source>
        <dbReference type="EMBL" id="GAX74874.1"/>
    </source>
</evidence>
<keyword evidence="3" id="KW-0863">Zinc-finger</keyword>
<dbReference type="OrthoDB" id="1751331at2759"/>
<name>A0A250WVK8_9CHLO</name>
<evidence type="ECO:0008006" key="11">
    <source>
        <dbReference type="Google" id="ProtNLM"/>
    </source>
</evidence>
<dbReference type="FunFam" id="2.40.50.140:FF:000041">
    <property type="entry name" value="Replication protein A subunit"/>
    <property type="match status" value="1"/>
</dbReference>
<accession>A0A250WVK8</accession>
<dbReference type="GO" id="GO:0006260">
    <property type="term" value="P:DNA replication"/>
    <property type="evidence" value="ECO:0007669"/>
    <property type="project" value="InterPro"/>
</dbReference>